<gene>
    <name evidence="1" type="ORF">ANCCEY_03786</name>
</gene>
<dbReference type="GO" id="GO:0010508">
    <property type="term" value="P:positive regulation of autophagy"/>
    <property type="evidence" value="ECO:0007669"/>
    <property type="project" value="TreeGrafter"/>
</dbReference>
<reference evidence="1 2" key="1">
    <citation type="submission" date="2013-05" db="EMBL/GenBank/DDBJ databases">
        <title>Draft genome of the parasitic nematode Anyclostoma ceylanicum.</title>
        <authorList>
            <person name="Mitreva M."/>
        </authorList>
    </citation>
    <scope>NUCLEOTIDE SEQUENCE [LARGE SCALE GENOMIC DNA]</scope>
</reference>
<dbReference type="GO" id="GO:1990130">
    <property type="term" value="C:GATOR1 complex"/>
    <property type="evidence" value="ECO:0007669"/>
    <property type="project" value="TreeGrafter"/>
</dbReference>
<evidence type="ECO:0000313" key="1">
    <source>
        <dbReference type="EMBL" id="EPB77170.1"/>
    </source>
</evidence>
<accession>A0A0D6LYM6</accession>
<dbReference type="EMBL" id="KE124844">
    <property type="protein sequence ID" value="EPB77170.1"/>
    <property type="molecule type" value="Genomic_DNA"/>
</dbReference>
<dbReference type="PANTHER" id="PTHR13153:SF5">
    <property type="entry name" value="GATOR COMPLEX PROTEIN NPRL3"/>
    <property type="match status" value="1"/>
</dbReference>
<protein>
    <submittedName>
        <fullName evidence="1">Uncharacterized protein</fullName>
    </submittedName>
</protein>
<name>A0A0D6LYM6_9BILA</name>
<dbReference type="GO" id="GO:0038202">
    <property type="term" value="P:TORC1 signaling"/>
    <property type="evidence" value="ECO:0007669"/>
    <property type="project" value="TreeGrafter"/>
</dbReference>
<dbReference type="AlphaFoldDB" id="A0A0D6LYM6"/>
<proteinExistence type="predicted"/>
<dbReference type="PANTHER" id="PTHR13153">
    <property type="entry name" value="CGTHBA PROTEIN -14 GENE PROTEIN"/>
    <property type="match status" value="1"/>
</dbReference>
<dbReference type="GO" id="GO:1904262">
    <property type="term" value="P:negative regulation of TORC1 signaling"/>
    <property type="evidence" value="ECO:0007669"/>
    <property type="project" value="TreeGrafter"/>
</dbReference>
<feature type="non-terminal residue" evidence="1">
    <location>
        <position position="286"/>
    </location>
</feature>
<organism evidence="1 2">
    <name type="scientific">Ancylostoma ceylanicum</name>
    <dbReference type="NCBI Taxonomy" id="53326"/>
    <lineage>
        <taxon>Eukaryota</taxon>
        <taxon>Metazoa</taxon>
        <taxon>Ecdysozoa</taxon>
        <taxon>Nematoda</taxon>
        <taxon>Chromadorea</taxon>
        <taxon>Rhabditida</taxon>
        <taxon>Rhabditina</taxon>
        <taxon>Rhabditomorpha</taxon>
        <taxon>Strongyloidea</taxon>
        <taxon>Ancylostomatidae</taxon>
        <taxon>Ancylostomatinae</taxon>
        <taxon>Ancylostoma</taxon>
    </lineage>
</organism>
<dbReference type="InterPro" id="IPR005365">
    <property type="entry name" value="Npr3"/>
</dbReference>
<dbReference type="GO" id="GO:0034198">
    <property type="term" value="P:cellular response to amino acid starvation"/>
    <property type="evidence" value="ECO:0007669"/>
    <property type="project" value="TreeGrafter"/>
</dbReference>
<sequence>MILWFISGRFGIVLPQTTLRDHIWSIVAFRRQQSTLALSNRECCADATPSALYGAPHRRCDDSATSVGFLCRFQGTARGGGEAWSFDRPLTRASEGSSTIFSIVFVLPASVDSHLVESFQLLSKKLALAIDSLQTQRGYFAEQERIMRSALDEFEAEVSSRPESDQSFLNIPWDTIRGKSALAELLTKVFMDVGRTGVVQVFVDNFIEVGFCVQSRALAHAHLTPKNRAEIDRIVKKIRPYHGILLLEDVWPSPDANPSVTLLLKHCEPDRSILDMSTASGIPLLQ</sequence>
<dbReference type="Proteomes" id="UP000054495">
    <property type="component" value="Unassembled WGS sequence"/>
</dbReference>
<keyword evidence="2" id="KW-1185">Reference proteome</keyword>
<evidence type="ECO:0000313" key="2">
    <source>
        <dbReference type="Proteomes" id="UP000054495"/>
    </source>
</evidence>